<accession>A0A8J4E727</accession>
<keyword evidence="3" id="KW-1185">Reference proteome</keyword>
<gene>
    <name evidence="2" type="ORF">Vau01_112490</name>
</gene>
<evidence type="ECO:0000313" key="3">
    <source>
        <dbReference type="Proteomes" id="UP000612585"/>
    </source>
</evidence>
<name>A0A8J4E727_9ACTN</name>
<feature type="transmembrane region" description="Helical" evidence="1">
    <location>
        <begin position="53"/>
        <end position="73"/>
    </location>
</feature>
<keyword evidence="1" id="KW-1133">Transmembrane helix</keyword>
<reference evidence="2" key="1">
    <citation type="submission" date="2021-01" db="EMBL/GenBank/DDBJ databases">
        <title>Whole genome shotgun sequence of Virgisporangium aurantiacum NBRC 16421.</title>
        <authorList>
            <person name="Komaki H."/>
            <person name="Tamura T."/>
        </authorList>
    </citation>
    <scope>NUCLEOTIDE SEQUENCE</scope>
    <source>
        <strain evidence="2">NBRC 16421</strain>
    </source>
</reference>
<keyword evidence="1" id="KW-0472">Membrane</keyword>
<dbReference type="EMBL" id="BOPG01000102">
    <property type="protein sequence ID" value="GIJ63733.1"/>
    <property type="molecule type" value="Genomic_DNA"/>
</dbReference>
<proteinExistence type="predicted"/>
<dbReference type="AlphaFoldDB" id="A0A8J4E727"/>
<protein>
    <submittedName>
        <fullName evidence="2">Uncharacterized protein</fullName>
    </submittedName>
</protein>
<sequence length="154" mass="16930">MTGVPREAARDLAVAEQSLRRGAELALPRSRWRYPGIVVLYTVWGATWDTPQAWRWIPPLASVAALLIVTGPLSRRRARPLPIPLGWRTWLLTSAIATTSVAISLGMGLALQTLGVPLPFTLSGLCLGVAASLVTWRSRYWGIGYVQQVTRGKW</sequence>
<feature type="transmembrane region" description="Helical" evidence="1">
    <location>
        <begin position="85"/>
        <end position="110"/>
    </location>
</feature>
<comment type="caution">
    <text evidence="2">The sequence shown here is derived from an EMBL/GenBank/DDBJ whole genome shotgun (WGS) entry which is preliminary data.</text>
</comment>
<feature type="transmembrane region" description="Helical" evidence="1">
    <location>
        <begin position="116"/>
        <end position="136"/>
    </location>
</feature>
<dbReference type="RefSeq" id="WP_204010894.1">
    <property type="nucleotide sequence ID" value="NZ_BOPG01000102.1"/>
</dbReference>
<evidence type="ECO:0000256" key="1">
    <source>
        <dbReference type="SAM" id="Phobius"/>
    </source>
</evidence>
<dbReference type="Proteomes" id="UP000612585">
    <property type="component" value="Unassembled WGS sequence"/>
</dbReference>
<evidence type="ECO:0000313" key="2">
    <source>
        <dbReference type="EMBL" id="GIJ63733.1"/>
    </source>
</evidence>
<keyword evidence="1" id="KW-0812">Transmembrane</keyword>
<organism evidence="2 3">
    <name type="scientific">Virgisporangium aurantiacum</name>
    <dbReference type="NCBI Taxonomy" id="175570"/>
    <lineage>
        <taxon>Bacteria</taxon>
        <taxon>Bacillati</taxon>
        <taxon>Actinomycetota</taxon>
        <taxon>Actinomycetes</taxon>
        <taxon>Micromonosporales</taxon>
        <taxon>Micromonosporaceae</taxon>
        <taxon>Virgisporangium</taxon>
    </lineage>
</organism>